<protein>
    <submittedName>
        <fullName evidence="1">Uncharacterized protein</fullName>
    </submittedName>
</protein>
<name>M4BRN7_HYAAE</name>
<reference evidence="1" key="2">
    <citation type="submission" date="2015-06" db="UniProtKB">
        <authorList>
            <consortium name="EnsemblProtists"/>
        </authorList>
    </citation>
    <scope>IDENTIFICATION</scope>
    <source>
        <strain evidence="1">Emoy2</strain>
    </source>
</reference>
<dbReference type="InParanoid" id="M4BRN7"/>
<proteinExistence type="predicted"/>
<organism evidence="1 2">
    <name type="scientific">Hyaloperonospora arabidopsidis (strain Emoy2)</name>
    <name type="common">Downy mildew agent</name>
    <name type="synonym">Peronospora arabidopsidis</name>
    <dbReference type="NCBI Taxonomy" id="559515"/>
    <lineage>
        <taxon>Eukaryota</taxon>
        <taxon>Sar</taxon>
        <taxon>Stramenopiles</taxon>
        <taxon>Oomycota</taxon>
        <taxon>Peronosporomycetes</taxon>
        <taxon>Peronosporales</taxon>
        <taxon>Peronosporaceae</taxon>
        <taxon>Hyaloperonospora</taxon>
    </lineage>
</organism>
<dbReference type="VEuPathDB" id="FungiDB:HpaG809077"/>
<accession>M4BRN7</accession>
<dbReference type="HOGENOM" id="CLU_3000544_0_0_1"/>
<dbReference type="EnsemblProtists" id="HpaT809077">
    <property type="protein sequence ID" value="HpaP809077"/>
    <property type="gene ID" value="HpaG809077"/>
</dbReference>
<reference evidence="2" key="1">
    <citation type="journal article" date="2010" name="Science">
        <title>Signatures of adaptation to obligate biotrophy in the Hyaloperonospora arabidopsidis genome.</title>
        <authorList>
            <person name="Baxter L."/>
            <person name="Tripathy S."/>
            <person name="Ishaque N."/>
            <person name="Boot N."/>
            <person name="Cabral A."/>
            <person name="Kemen E."/>
            <person name="Thines M."/>
            <person name="Ah-Fong A."/>
            <person name="Anderson R."/>
            <person name="Badejoko W."/>
            <person name="Bittner-Eddy P."/>
            <person name="Boore J.L."/>
            <person name="Chibucos M.C."/>
            <person name="Coates M."/>
            <person name="Dehal P."/>
            <person name="Delehaunty K."/>
            <person name="Dong S."/>
            <person name="Downton P."/>
            <person name="Dumas B."/>
            <person name="Fabro G."/>
            <person name="Fronick C."/>
            <person name="Fuerstenberg S.I."/>
            <person name="Fulton L."/>
            <person name="Gaulin E."/>
            <person name="Govers F."/>
            <person name="Hughes L."/>
            <person name="Humphray S."/>
            <person name="Jiang R.H."/>
            <person name="Judelson H."/>
            <person name="Kamoun S."/>
            <person name="Kyung K."/>
            <person name="Meijer H."/>
            <person name="Minx P."/>
            <person name="Morris P."/>
            <person name="Nelson J."/>
            <person name="Phuntumart V."/>
            <person name="Qutob D."/>
            <person name="Rehmany A."/>
            <person name="Rougon-Cardoso A."/>
            <person name="Ryden P."/>
            <person name="Torto-Alalibo T."/>
            <person name="Studholme D."/>
            <person name="Wang Y."/>
            <person name="Win J."/>
            <person name="Wood J."/>
            <person name="Clifton S.W."/>
            <person name="Rogers J."/>
            <person name="Van den Ackerveken G."/>
            <person name="Jones J.D."/>
            <person name="McDowell J.M."/>
            <person name="Beynon J."/>
            <person name="Tyler B.M."/>
        </authorList>
    </citation>
    <scope>NUCLEOTIDE SEQUENCE [LARGE SCALE GENOMIC DNA]</scope>
    <source>
        <strain evidence="2">Emoy2</strain>
    </source>
</reference>
<keyword evidence="2" id="KW-1185">Reference proteome</keyword>
<sequence>MTAVATRAKSRVTSRRWTSCRPFPCGPRAQSLSCSRRRNSISRTTGKRTMRRLLMDQ</sequence>
<dbReference type="EMBL" id="JH598649">
    <property type="status" value="NOT_ANNOTATED_CDS"/>
    <property type="molecule type" value="Genomic_DNA"/>
</dbReference>
<dbReference type="Proteomes" id="UP000011713">
    <property type="component" value="Unassembled WGS sequence"/>
</dbReference>
<evidence type="ECO:0000313" key="1">
    <source>
        <dbReference type="EnsemblProtists" id="HpaP809077"/>
    </source>
</evidence>
<evidence type="ECO:0000313" key="2">
    <source>
        <dbReference type="Proteomes" id="UP000011713"/>
    </source>
</evidence>
<dbReference type="AlphaFoldDB" id="M4BRN7"/>